<dbReference type="PANTHER" id="PTHR37804:SF1">
    <property type="entry name" value="CDAA REGULATORY PROTEIN CDAR"/>
    <property type="match status" value="1"/>
</dbReference>
<accession>A0ABS9CGI1</accession>
<dbReference type="Gene3D" id="2.170.120.40">
    <property type="entry name" value="YbbR-like domain"/>
    <property type="match status" value="1"/>
</dbReference>
<dbReference type="RefSeq" id="WP_094439544.1">
    <property type="nucleotide sequence ID" value="NZ_JADYTN010000017.1"/>
</dbReference>
<proteinExistence type="predicted"/>
<organism evidence="1 2">
    <name type="scientific">Xylanibacter brevis</name>
    <dbReference type="NCBI Taxonomy" id="83231"/>
    <lineage>
        <taxon>Bacteria</taxon>
        <taxon>Pseudomonadati</taxon>
        <taxon>Bacteroidota</taxon>
        <taxon>Bacteroidia</taxon>
        <taxon>Bacteroidales</taxon>
        <taxon>Prevotellaceae</taxon>
        <taxon>Xylanibacter</taxon>
    </lineage>
</organism>
<keyword evidence="2" id="KW-1185">Reference proteome</keyword>
<protein>
    <submittedName>
        <fullName evidence="1">YbbR-like domain-containing protein</fullName>
    </submittedName>
</protein>
<dbReference type="InterPro" id="IPR053154">
    <property type="entry name" value="c-di-AMP_regulator"/>
</dbReference>
<dbReference type="EMBL" id="JADYTN010000017">
    <property type="protein sequence ID" value="MCF2564148.1"/>
    <property type="molecule type" value="Genomic_DNA"/>
</dbReference>
<gene>
    <name evidence="1" type="ORF">I6E12_08485</name>
</gene>
<dbReference type="PANTHER" id="PTHR37804">
    <property type="entry name" value="CDAA REGULATORY PROTEIN CDAR"/>
    <property type="match status" value="1"/>
</dbReference>
<reference evidence="1 2" key="1">
    <citation type="submission" date="2020-12" db="EMBL/GenBank/DDBJ databases">
        <title>Whole genome sequences of gut porcine anaerobes.</title>
        <authorList>
            <person name="Kubasova T."/>
            <person name="Jahodarova E."/>
            <person name="Rychlik I."/>
        </authorList>
    </citation>
    <scope>NUCLEOTIDE SEQUENCE [LARGE SCALE GENOMIC DNA]</scope>
    <source>
        <strain evidence="1 2">An925</strain>
    </source>
</reference>
<evidence type="ECO:0000313" key="1">
    <source>
        <dbReference type="EMBL" id="MCF2564148.1"/>
    </source>
</evidence>
<name>A0ABS9CGI1_9BACT</name>
<evidence type="ECO:0000313" key="2">
    <source>
        <dbReference type="Proteomes" id="UP001200470"/>
    </source>
</evidence>
<dbReference type="Proteomes" id="UP001200470">
    <property type="component" value="Unassembled WGS sequence"/>
</dbReference>
<sequence length="307" mass="35484">MSKQLLVFLFFLFLSGAFWLILTLNETYEQEVKVLIRIKGVPRNAVLTSSETDTIRVTLRDKGWVIMGYLYNHTTMVNIPFKTYDRGQGKGAVSSSELRRLIELQLESSTSIISMKPDRVDFSYNNGERKRVPVRWAGRVIPEQLYFISHVQYWPDSVDVYASSEKLDSIRAMFTEPLNYAGFRDTLMVDCRLAHIKDVKVVPEYVRIGFFTDVLTEESIDGVTIQAINMPKGKVLRTFPQKVKVNFITGVNQFRSLRPEDFTVVADYQEIMQHPSDKCNIYLRNVPHGISRATLEMKQVDYLIEEE</sequence>
<comment type="caution">
    <text evidence="1">The sequence shown here is derived from an EMBL/GenBank/DDBJ whole genome shotgun (WGS) entry which is preliminary data.</text>
</comment>
<dbReference type="Gene3D" id="2.170.120.30">
    <property type="match status" value="1"/>
</dbReference>